<feature type="domain" description="Retrotransposon gag" evidence="2">
    <location>
        <begin position="95"/>
        <end position="166"/>
    </location>
</feature>
<evidence type="ECO:0000313" key="4">
    <source>
        <dbReference type="EMBL" id="GJU04576.1"/>
    </source>
</evidence>
<dbReference type="Pfam" id="PF03732">
    <property type="entry name" value="Retrotrans_gag"/>
    <property type="match status" value="1"/>
</dbReference>
<name>A0ABQ5IWV6_9ASTR</name>
<evidence type="ECO:0000259" key="2">
    <source>
        <dbReference type="Pfam" id="PF03732"/>
    </source>
</evidence>
<reference evidence="4" key="1">
    <citation type="journal article" date="2022" name="Int. J. Mol. Sci.">
        <title>Draft Genome of Tanacetum Coccineum: Genomic Comparison of Closely Related Tanacetum-Family Plants.</title>
        <authorList>
            <person name="Yamashiro T."/>
            <person name="Shiraishi A."/>
            <person name="Nakayama K."/>
            <person name="Satake H."/>
        </authorList>
    </citation>
    <scope>NUCLEOTIDE SEQUENCE</scope>
</reference>
<dbReference type="PANTHER" id="PTHR37610">
    <property type="entry name" value="CCHC-TYPE DOMAIN-CONTAINING PROTEIN"/>
    <property type="match status" value="1"/>
</dbReference>
<dbReference type="Pfam" id="PF14244">
    <property type="entry name" value="Retrotran_gag_3"/>
    <property type="match status" value="1"/>
</dbReference>
<dbReference type="EMBL" id="BQNB010021262">
    <property type="protein sequence ID" value="GJU04576.1"/>
    <property type="molecule type" value="Genomic_DNA"/>
</dbReference>
<evidence type="ECO:0000259" key="3">
    <source>
        <dbReference type="Pfam" id="PF14244"/>
    </source>
</evidence>
<dbReference type="InterPro" id="IPR029472">
    <property type="entry name" value="Copia-like_N"/>
</dbReference>
<gene>
    <name evidence="4" type="ORF">Tco_1121006</name>
</gene>
<proteinExistence type="predicted"/>
<feature type="compositionally biased region" description="Polar residues" evidence="1">
    <location>
        <begin position="251"/>
        <end position="262"/>
    </location>
</feature>
<feature type="region of interest" description="Disordered" evidence="1">
    <location>
        <begin position="232"/>
        <end position="262"/>
    </location>
</feature>
<feature type="domain" description="Retrotransposon Copia-like N-terminal" evidence="3">
    <location>
        <begin position="28"/>
        <end position="72"/>
    </location>
</feature>
<protein>
    <submittedName>
        <fullName evidence="4">Ribonuclease H-like domain-containing protein</fullName>
    </submittedName>
</protein>
<evidence type="ECO:0000313" key="5">
    <source>
        <dbReference type="Proteomes" id="UP001151760"/>
    </source>
</evidence>
<evidence type="ECO:0000256" key="1">
    <source>
        <dbReference type="SAM" id="MobiDB-lite"/>
    </source>
</evidence>
<organism evidence="4 5">
    <name type="scientific">Tanacetum coccineum</name>
    <dbReference type="NCBI Taxonomy" id="301880"/>
    <lineage>
        <taxon>Eukaryota</taxon>
        <taxon>Viridiplantae</taxon>
        <taxon>Streptophyta</taxon>
        <taxon>Embryophyta</taxon>
        <taxon>Tracheophyta</taxon>
        <taxon>Spermatophyta</taxon>
        <taxon>Magnoliopsida</taxon>
        <taxon>eudicotyledons</taxon>
        <taxon>Gunneridae</taxon>
        <taxon>Pentapetalae</taxon>
        <taxon>asterids</taxon>
        <taxon>campanulids</taxon>
        <taxon>Asterales</taxon>
        <taxon>Asteraceae</taxon>
        <taxon>Asteroideae</taxon>
        <taxon>Anthemideae</taxon>
        <taxon>Anthemidinae</taxon>
        <taxon>Tanacetum</taxon>
    </lineage>
</organism>
<dbReference type="PANTHER" id="PTHR37610:SF78">
    <property type="entry name" value="GAG-POLYPEPTIDE OF LTR COPIA-TYPE-RELATED"/>
    <property type="match status" value="1"/>
</dbReference>
<keyword evidence="5" id="KW-1185">Reference proteome</keyword>
<sequence length="262" mass="29142">MVGPSPSSSSVVDSINNLDAGNPLHVQNSDNSNYVIISFKLLGTKNYRIWSGAVKLALQARNKYGFVDGSCLKESYATSDVLSAQWDRCNAMVLTWIMNVVSQDVYMGLVYSENAAVVWKELRETYDKVDGSVVYNLLQKINSVKQGGSSVADYYHRLNSLWREFDALTKLPKCICDLVRSSLLTRDPLPEVKDAYNVVSRVESHRGVPESSGGTESKQNATSFVAKTFNNNKKQFNNNGNNFTRGSSSNVNRGPNLNIQRY</sequence>
<reference evidence="4" key="2">
    <citation type="submission" date="2022-01" db="EMBL/GenBank/DDBJ databases">
        <authorList>
            <person name="Yamashiro T."/>
            <person name="Shiraishi A."/>
            <person name="Satake H."/>
            <person name="Nakayama K."/>
        </authorList>
    </citation>
    <scope>NUCLEOTIDE SEQUENCE</scope>
</reference>
<dbReference type="Proteomes" id="UP001151760">
    <property type="component" value="Unassembled WGS sequence"/>
</dbReference>
<dbReference type="InterPro" id="IPR005162">
    <property type="entry name" value="Retrotrans_gag_dom"/>
</dbReference>
<accession>A0ABQ5IWV6</accession>
<comment type="caution">
    <text evidence="4">The sequence shown here is derived from an EMBL/GenBank/DDBJ whole genome shotgun (WGS) entry which is preliminary data.</text>
</comment>
<feature type="compositionally biased region" description="Low complexity" evidence="1">
    <location>
        <begin position="232"/>
        <end position="250"/>
    </location>
</feature>